<keyword evidence="1 2" id="KW-0193">Cuticle</keyword>
<dbReference type="PROSITE" id="PS00233">
    <property type="entry name" value="CHIT_BIND_RR_1"/>
    <property type="match status" value="1"/>
</dbReference>
<dbReference type="PROSITE" id="PS51155">
    <property type="entry name" value="CHIT_BIND_RR_2"/>
    <property type="match status" value="1"/>
</dbReference>
<dbReference type="PANTHER" id="PTHR10380:SF215">
    <property type="entry name" value="CUTICULAR PROTEIN 49AG"/>
    <property type="match status" value="1"/>
</dbReference>
<sequence length="126" mass="13365">MNSIVTIIVLFFAVASCNPAPQGSTTTPVSLVSESSNIQPDGSFQYTFQESDGTEVQDVGTLKQIQVPNANGTGTEQVQVLVQTGSFSYPSPDGQQTQLNYTADETGFHPQGAHLPVAPVDPNNHQ</sequence>
<evidence type="ECO:0000313" key="7">
    <source>
        <dbReference type="Proteomes" id="UP000002320"/>
    </source>
</evidence>
<gene>
    <name evidence="6" type="primary">6032957</name>
    <name evidence="5" type="ORF">CpipJ_CPIJ001799</name>
</gene>
<proteinExistence type="predicted"/>
<dbReference type="VEuPathDB" id="VectorBase:CPIJ001799"/>
<name>B0W439_CULQU</name>
<dbReference type="EMBL" id="DS231834">
    <property type="protein sequence ID" value="EDS32632.1"/>
    <property type="molecule type" value="Genomic_DNA"/>
</dbReference>
<dbReference type="InterPro" id="IPR050468">
    <property type="entry name" value="Cuticle_Struct_Prot"/>
</dbReference>
<dbReference type="InterPro" id="IPR000618">
    <property type="entry name" value="Insect_cuticle"/>
</dbReference>
<keyword evidence="4" id="KW-0732">Signal</keyword>
<feature type="chain" id="PRO_5011407409" evidence="4">
    <location>
        <begin position="20"/>
        <end position="126"/>
    </location>
</feature>
<evidence type="ECO:0000256" key="1">
    <source>
        <dbReference type="ARBA" id="ARBA00022460"/>
    </source>
</evidence>
<dbReference type="HOGENOM" id="CLU_065450_3_0_1"/>
<dbReference type="Proteomes" id="UP000002320">
    <property type="component" value="Unassembled WGS sequence"/>
</dbReference>
<feature type="region of interest" description="Disordered" evidence="3">
    <location>
        <begin position="105"/>
        <end position="126"/>
    </location>
</feature>
<reference evidence="6" key="2">
    <citation type="submission" date="2020-05" db="UniProtKB">
        <authorList>
            <consortium name="EnsemblMetazoa"/>
        </authorList>
    </citation>
    <scope>IDENTIFICATION</scope>
    <source>
        <strain evidence="6">JHB</strain>
    </source>
</reference>
<dbReference type="VEuPathDB" id="VectorBase:CQUJHB009891"/>
<dbReference type="GO" id="GO:0008010">
    <property type="term" value="F:structural constituent of chitin-based larval cuticle"/>
    <property type="evidence" value="ECO:0007669"/>
    <property type="project" value="TreeGrafter"/>
</dbReference>
<organism>
    <name type="scientific">Culex quinquefasciatus</name>
    <name type="common">Southern house mosquito</name>
    <name type="synonym">Culex pungens</name>
    <dbReference type="NCBI Taxonomy" id="7176"/>
    <lineage>
        <taxon>Eukaryota</taxon>
        <taxon>Metazoa</taxon>
        <taxon>Ecdysozoa</taxon>
        <taxon>Arthropoda</taxon>
        <taxon>Hexapoda</taxon>
        <taxon>Insecta</taxon>
        <taxon>Pterygota</taxon>
        <taxon>Neoptera</taxon>
        <taxon>Endopterygota</taxon>
        <taxon>Diptera</taxon>
        <taxon>Nematocera</taxon>
        <taxon>Culicoidea</taxon>
        <taxon>Culicidae</taxon>
        <taxon>Culicinae</taxon>
        <taxon>Culicini</taxon>
        <taxon>Culex</taxon>
        <taxon>Culex</taxon>
    </lineage>
</organism>
<dbReference type="InParanoid" id="B0W439"/>
<dbReference type="KEGG" id="cqu:CpipJ_CPIJ001799"/>
<evidence type="ECO:0000256" key="3">
    <source>
        <dbReference type="SAM" id="MobiDB-lite"/>
    </source>
</evidence>
<reference evidence="5" key="1">
    <citation type="submission" date="2007-03" db="EMBL/GenBank/DDBJ databases">
        <title>Annotation of Culex pipiens quinquefasciatus.</title>
        <authorList>
            <consortium name="The Broad Institute Genome Sequencing Platform"/>
            <person name="Atkinson P.W."/>
            <person name="Hemingway J."/>
            <person name="Christensen B.M."/>
            <person name="Higgs S."/>
            <person name="Kodira C."/>
            <person name="Hannick L."/>
            <person name="Megy K."/>
            <person name="O'Leary S."/>
            <person name="Pearson M."/>
            <person name="Haas B.J."/>
            <person name="Mauceli E."/>
            <person name="Wortman J.R."/>
            <person name="Lee N.H."/>
            <person name="Guigo R."/>
            <person name="Stanke M."/>
            <person name="Alvarado L."/>
            <person name="Amedeo P."/>
            <person name="Antoine C.H."/>
            <person name="Arensburger P."/>
            <person name="Bidwell S.L."/>
            <person name="Crawford M."/>
            <person name="Camaro F."/>
            <person name="Devon K."/>
            <person name="Engels R."/>
            <person name="Hammond M."/>
            <person name="Howarth C."/>
            <person name="Koehrsen M."/>
            <person name="Lawson D."/>
            <person name="Montgomery P."/>
            <person name="Nene V."/>
            <person name="Nusbaum C."/>
            <person name="Puiu D."/>
            <person name="Romero-Severson J."/>
            <person name="Severson D.W."/>
            <person name="Shumway M."/>
            <person name="Sisk P."/>
            <person name="Stolte C."/>
            <person name="Zeng Q."/>
            <person name="Eisenstadt E."/>
            <person name="Fraser-Liggett C."/>
            <person name="Strausberg R."/>
            <person name="Galagan J."/>
            <person name="Birren B."/>
            <person name="Collins F.H."/>
        </authorList>
    </citation>
    <scope>NUCLEOTIDE SEQUENCE [LARGE SCALE GENOMIC DNA]</scope>
    <source>
        <strain evidence="5">JHB</strain>
    </source>
</reference>
<evidence type="ECO:0000256" key="4">
    <source>
        <dbReference type="SAM" id="SignalP"/>
    </source>
</evidence>
<dbReference type="EnsemblMetazoa" id="CPIJ001799-RA">
    <property type="protein sequence ID" value="CPIJ001799-PA"/>
    <property type="gene ID" value="CPIJ001799"/>
</dbReference>
<dbReference type="OrthoDB" id="7255276at2759"/>
<dbReference type="FunCoup" id="B0W439">
    <property type="interactions" value="42"/>
</dbReference>
<evidence type="ECO:0000256" key="2">
    <source>
        <dbReference type="PROSITE-ProRule" id="PRU00497"/>
    </source>
</evidence>
<dbReference type="STRING" id="7176.B0W439"/>
<protein>
    <submittedName>
        <fullName evidence="5">Larval cuticle protein 8</fullName>
    </submittedName>
</protein>
<dbReference type="AlphaFoldDB" id="B0W439"/>
<evidence type="ECO:0000313" key="5">
    <source>
        <dbReference type="EMBL" id="EDS32632.1"/>
    </source>
</evidence>
<dbReference type="PANTHER" id="PTHR10380">
    <property type="entry name" value="CUTICLE PROTEIN"/>
    <property type="match status" value="1"/>
</dbReference>
<dbReference type="OMA" id="MNSIVTI"/>
<dbReference type="Pfam" id="PF00379">
    <property type="entry name" value="Chitin_bind_4"/>
    <property type="match status" value="1"/>
</dbReference>
<accession>B0W439</accession>
<dbReference type="InterPro" id="IPR031311">
    <property type="entry name" value="CHIT_BIND_RR_consensus"/>
</dbReference>
<keyword evidence="7" id="KW-1185">Reference proteome</keyword>
<feature type="signal peptide" evidence="4">
    <location>
        <begin position="1"/>
        <end position="19"/>
    </location>
</feature>
<dbReference type="GO" id="GO:0062129">
    <property type="term" value="C:chitin-based extracellular matrix"/>
    <property type="evidence" value="ECO:0007669"/>
    <property type="project" value="TreeGrafter"/>
</dbReference>
<evidence type="ECO:0000313" key="6">
    <source>
        <dbReference type="EnsemblMetazoa" id="CPIJ001799-PA"/>
    </source>
</evidence>